<evidence type="ECO:0000256" key="5">
    <source>
        <dbReference type="ARBA" id="ARBA00022840"/>
    </source>
</evidence>
<evidence type="ECO:0000256" key="2">
    <source>
        <dbReference type="ARBA" id="ARBA00022598"/>
    </source>
</evidence>
<evidence type="ECO:0000256" key="1">
    <source>
        <dbReference type="ARBA" id="ARBA00004672"/>
    </source>
</evidence>
<organism evidence="8 9">
    <name type="scientific">Candidatus Methanofastidiosum methylothiophilum</name>
    <dbReference type="NCBI Taxonomy" id="1705564"/>
    <lineage>
        <taxon>Archaea</taxon>
        <taxon>Methanobacteriati</taxon>
        <taxon>Methanobacteriota</taxon>
        <taxon>Stenosarchaea group</taxon>
        <taxon>Candidatus Methanofastidiosia</taxon>
        <taxon>Candidatus Methanofastidiosales</taxon>
        <taxon>Candidatus Methanofastidiosaceae</taxon>
        <taxon>Candidatus Methanofastidiosum</taxon>
    </lineage>
</organism>
<evidence type="ECO:0000313" key="8">
    <source>
        <dbReference type="EMBL" id="KYC52336.1"/>
    </source>
</evidence>
<dbReference type="Gene3D" id="3.30.200.20">
    <property type="entry name" value="Phosphorylase Kinase, domain 1"/>
    <property type="match status" value="1"/>
</dbReference>
<dbReference type="Gene3D" id="3.30.470.20">
    <property type="entry name" value="ATP-grasp fold, B domain"/>
    <property type="match status" value="1"/>
</dbReference>
<keyword evidence="3 6" id="KW-0547">Nucleotide-binding</keyword>
<dbReference type="GO" id="GO:0004639">
    <property type="term" value="F:phosphoribosylaminoimidazolesuccinocarboxamide synthase activity"/>
    <property type="evidence" value="ECO:0007669"/>
    <property type="project" value="UniProtKB-UniRule"/>
</dbReference>
<dbReference type="CDD" id="cd01414">
    <property type="entry name" value="SAICAR_synt_Sc"/>
    <property type="match status" value="1"/>
</dbReference>
<accession>A0A150J548</accession>
<proteinExistence type="inferred from homology"/>
<evidence type="ECO:0000256" key="3">
    <source>
        <dbReference type="ARBA" id="ARBA00022741"/>
    </source>
</evidence>
<evidence type="ECO:0000256" key="6">
    <source>
        <dbReference type="HAMAP-Rule" id="MF_00137"/>
    </source>
</evidence>
<protein>
    <recommendedName>
        <fullName evidence="6">Phosphoribosylaminoimidazole-succinocarboxamide synthase</fullName>
        <ecNumber evidence="6">6.3.2.6</ecNumber>
    </recommendedName>
    <alternativeName>
        <fullName evidence="6">SAICAR synthetase</fullName>
    </alternativeName>
</protein>
<dbReference type="PANTHER" id="PTHR43700">
    <property type="entry name" value="PHOSPHORIBOSYLAMINOIMIDAZOLE-SUCCINOCARBOXAMIDE SYNTHASE"/>
    <property type="match status" value="1"/>
</dbReference>
<dbReference type="AlphaFoldDB" id="A0A150J548"/>
<comment type="caution">
    <text evidence="8">The sequence shown here is derived from an EMBL/GenBank/DDBJ whole genome shotgun (WGS) entry which is preliminary data.</text>
</comment>
<feature type="domain" description="SAICAR synthetase/ADE2 N-terminal" evidence="7">
    <location>
        <begin position="13"/>
        <end position="266"/>
    </location>
</feature>
<dbReference type="SUPFAM" id="SSF56104">
    <property type="entry name" value="SAICAR synthase-like"/>
    <property type="match status" value="1"/>
</dbReference>
<comment type="catalytic activity">
    <reaction evidence="6">
        <text>5-amino-1-(5-phospho-D-ribosyl)imidazole-4-carboxylate + L-aspartate + ATP = (2S)-2-[5-amino-1-(5-phospho-beta-D-ribosyl)imidazole-4-carboxamido]succinate + ADP + phosphate + 2 H(+)</text>
        <dbReference type="Rhea" id="RHEA:22628"/>
        <dbReference type="ChEBI" id="CHEBI:15378"/>
        <dbReference type="ChEBI" id="CHEBI:29991"/>
        <dbReference type="ChEBI" id="CHEBI:30616"/>
        <dbReference type="ChEBI" id="CHEBI:43474"/>
        <dbReference type="ChEBI" id="CHEBI:58443"/>
        <dbReference type="ChEBI" id="CHEBI:77657"/>
        <dbReference type="ChEBI" id="CHEBI:456216"/>
        <dbReference type="EC" id="6.3.2.6"/>
    </reaction>
</comment>
<sequence>MSSPSSTSSGFSREGKVKRVYDVSDKEIEFEFTDRISVFDKIIPSKIPYKGETLCREGTFWLKEAEKLGFLTHFIKMTDKNKMLVKKVNIIHDYAKINHNTKNYLIPLEFICRHFVAGSLHDRLTKGKIDAKELGFSKKTVEYGEKLPEPFIETSTKLEPVDRPLDKKEALSISGLTEEEYQTILETIIKMDSRMSKIVERGGLIHVDGKKEFGMNEDRTLMFIDVFGTADEDRFWDKELYEQGQMVELSKEFVRQYYIKTGYKKELYDAREKGQREPDIPALPESMVKEVSDLYINMYERITGEKFR</sequence>
<evidence type="ECO:0000259" key="7">
    <source>
        <dbReference type="Pfam" id="PF01259"/>
    </source>
</evidence>
<keyword evidence="4 6" id="KW-0658">Purine biosynthesis</keyword>
<dbReference type="HAMAP" id="MF_00137">
    <property type="entry name" value="SAICAR_synth"/>
    <property type="match status" value="1"/>
</dbReference>
<evidence type="ECO:0000256" key="4">
    <source>
        <dbReference type="ARBA" id="ARBA00022755"/>
    </source>
</evidence>
<dbReference type="PANTHER" id="PTHR43700:SF1">
    <property type="entry name" value="PHOSPHORIBOSYLAMINOIMIDAZOLE-SUCCINOCARBOXAMIDE SYNTHASE"/>
    <property type="match status" value="1"/>
</dbReference>
<evidence type="ECO:0000313" key="9">
    <source>
        <dbReference type="Proteomes" id="UP000075578"/>
    </source>
</evidence>
<dbReference type="Pfam" id="PF01259">
    <property type="entry name" value="SAICAR_synt"/>
    <property type="match status" value="1"/>
</dbReference>
<dbReference type="GO" id="GO:0006189">
    <property type="term" value="P:'de novo' IMP biosynthetic process"/>
    <property type="evidence" value="ECO:0007669"/>
    <property type="project" value="UniProtKB-UniRule"/>
</dbReference>
<dbReference type="EMBL" id="LNGD01000034">
    <property type="protein sequence ID" value="KYC52336.1"/>
    <property type="molecule type" value="Genomic_DNA"/>
</dbReference>
<dbReference type="InterPro" id="IPR028923">
    <property type="entry name" value="SAICAR_synt/ADE2_N"/>
</dbReference>
<dbReference type="PROSITE" id="PS01057">
    <property type="entry name" value="SAICAR_SYNTHETASE_1"/>
    <property type="match status" value="1"/>
</dbReference>
<dbReference type="UniPathway" id="UPA00074">
    <property type="reaction ID" value="UER00131"/>
</dbReference>
<keyword evidence="5 6" id="KW-0067">ATP-binding</keyword>
<dbReference type="Proteomes" id="UP000075578">
    <property type="component" value="Unassembled WGS sequence"/>
</dbReference>
<dbReference type="GO" id="GO:0005524">
    <property type="term" value="F:ATP binding"/>
    <property type="evidence" value="ECO:0007669"/>
    <property type="project" value="UniProtKB-KW"/>
</dbReference>
<name>A0A150J548_9EURY</name>
<dbReference type="EC" id="6.3.2.6" evidence="6"/>
<dbReference type="GO" id="GO:0005737">
    <property type="term" value="C:cytoplasm"/>
    <property type="evidence" value="ECO:0007669"/>
    <property type="project" value="TreeGrafter"/>
</dbReference>
<reference evidence="8 9" key="1">
    <citation type="journal article" date="2016" name="ISME J.">
        <title>Chasing the elusive Euryarchaeota class WSA2: genomes reveal a uniquely fastidious methyl-reducing methanogen.</title>
        <authorList>
            <person name="Nobu M.K."/>
            <person name="Narihiro T."/>
            <person name="Kuroda K."/>
            <person name="Mei R."/>
            <person name="Liu W.T."/>
        </authorList>
    </citation>
    <scope>NUCLEOTIDE SEQUENCE [LARGE SCALE GENOMIC DNA]</scope>
    <source>
        <strain evidence="8">U1lsi0528_Bin089</strain>
    </source>
</reference>
<comment type="similarity">
    <text evidence="6">Belongs to the SAICAR synthetase family.</text>
</comment>
<gene>
    <name evidence="6 8" type="primary">purC</name>
    <name evidence="8" type="ORF">AMQ74_00778</name>
</gene>
<dbReference type="InterPro" id="IPR018236">
    <property type="entry name" value="SAICAR_synthetase_CS"/>
</dbReference>
<comment type="pathway">
    <text evidence="1 6">Purine metabolism; IMP biosynthesis via de novo pathway; 5-amino-1-(5-phospho-D-ribosyl)imidazole-4-carboxamide from 5-amino-1-(5-phospho-D-ribosyl)imidazole-4-carboxylate: step 1/2.</text>
</comment>
<keyword evidence="2 6" id="KW-0436">Ligase</keyword>